<sequence length="351" mass="40810">MVYLVHEYKRIEKEYSIILREQIIDEIDFNITICTGISNIKFGIQGFANKPFLKYKNIKIPPCQHFLFKHIKSREVIWWNASVPLKVNDTFNNVGEYLKHYYSRNHTDSLSLIIGFTKIEYLKKSFDLIHLLKGNIKNYDDNKLSFDTKKTILINPGQALLISLKDYIANSDGKLSFNPQLEKIPIKLEPNEFQFGIHPMAKLIKFENKKKYTYVSLVSNLGGFYSAIGGIFILFFGMPKLSPWGLAQKYILSCVPCRKSFTKSLARKYVSSAGIPLAEKVNKRPEASSLEQRIQILETLLHDYYLDDSYLKLIKRFKIQHKRRLEKFNIEGENNPLFSSENDNEIGEKQT</sequence>
<evidence type="ECO:0000313" key="2">
    <source>
        <dbReference type="EMBL" id="CAI2163331.1"/>
    </source>
</evidence>
<dbReference type="AlphaFoldDB" id="A0A9W4SBV0"/>
<name>A0A9W4SBV0_9GLOM</name>
<keyword evidence="1" id="KW-0472">Membrane</keyword>
<gene>
    <name evidence="2" type="ORF">FWILDA_LOCUS1015</name>
</gene>
<protein>
    <submittedName>
        <fullName evidence="2">6786_t:CDS:1</fullName>
    </submittedName>
</protein>
<accession>A0A9W4SBV0</accession>
<dbReference type="OrthoDB" id="2403806at2759"/>
<comment type="caution">
    <text evidence="2">The sequence shown here is derived from an EMBL/GenBank/DDBJ whole genome shotgun (WGS) entry which is preliminary data.</text>
</comment>
<organism evidence="2 3">
    <name type="scientific">Funneliformis geosporum</name>
    <dbReference type="NCBI Taxonomy" id="1117311"/>
    <lineage>
        <taxon>Eukaryota</taxon>
        <taxon>Fungi</taxon>
        <taxon>Fungi incertae sedis</taxon>
        <taxon>Mucoromycota</taxon>
        <taxon>Glomeromycotina</taxon>
        <taxon>Glomeromycetes</taxon>
        <taxon>Glomerales</taxon>
        <taxon>Glomeraceae</taxon>
        <taxon>Funneliformis</taxon>
    </lineage>
</organism>
<dbReference type="EMBL" id="CAMKVN010000085">
    <property type="protein sequence ID" value="CAI2163331.1"/>
    <property type="molecule type" value="Genomic_DNA"/>
</dbReference>
<evidence type="ECO:0000313" key="3">
    <source>
        <dbReference type="Proteomes" id="UP001153678"/>
    </source>
</evidence>
<keyword evidence="1" id="KW-0812">Transmembrane</keyword>
<evidence type="ECO:0000256" key="1">
    <source>
        <dbReference type="SAM" id="Phobius"/>
    </source>
</evidence>
<keyword evidence="1" id="KW-1133">Transmembrane helix</keyword>
<feature type="transmembrane region" description="Helical" evidence="1">
    <location>
        <begin position="212"/>
        <end position="238"/>
    </location>
</feature>
<proteinExistence type="predicted"/>
<reference evidence="2" key="1">
    <citation type="submission" date="2022-08" db="EMBL/GenBank/DDBJ databases">
        <authorList>
            <person name="Kallberg Y."/>
            <person name="Tangrot J."/>
            <person name="Rosling A."/>
        </authorList>
    </citation>
    <scope>NUCLEOTIDE SEQUENCE</scope>
    <source>
        <strain evidence="2">Wild A</strain>
    </source>
</reference>
<dbReference type="Proteomes" id="UP001153678">
    <property type="component" value="Unassembled WGS sequence"/>
</dbReference>
<keyword evidence="3" id="KW-1185">Reference proteome</keyword>